<dbReference type="AlphaFoldDB" id="D2V7Y4"/>
<evidence type="ECO:0000313" key="3">
    <source>
        <dbReference type="Proteomes" id="UP000006671"/>
    </source>
</evidence>
<dbReference type="VEuPathDB" id="AmoebaDB:NAEGRDRAFT_64965"/>
<keyword evidence="3" id="KW-1185">Reference proteome</keyword>
<dbReference type="InParanoid" id="D2V7Y4"/>
<dbReference type="GeneID" id="8860277"/>
<feature type="region of interest" description="Disordered" evidence="1">
    <location>
        <begin position="412"/>
        <end position="432"/>
    </location>
</feature>
<dbReference type="EMBL" id="GG738856">
    <property type="protein sequence ID" value="EFC46945.1"/>
    <property type="molecule type" value="Genomic_DNA"/>
</dbReference>
<organism evidence="3">
    <name type="scientific">Naegleria gruberi</name>
    <name type="common">Amoeba</name>
    <dbReference type="NCBI Taxonomy" id="5762"/>
    <lineage>
        <taxon>Eukaryota</taxon>
        <taxon>Discoba</taxon>
        <taxon>Heterolobosea</taxon>
        <taxon>Tetramitia</taxon>
        <taxon>Eutetramitia</taxon>
        <taxon>Vahlkampfiidae</taxon>
        <taxon>Naegleria</taxon>
    </lineage>
</organism>
<feature type="region of interest" description="Disordered" evidence="1">
    <location>
        <begin position="694"/>
        <end position="743"/>
    </location>
</feature>
<feature type="compositionally biased region" description="Basic residues" evidence="1">
    <location>
        <begin position="418"/>
        <end position="428"/>
    </location>
</feature>
<proteinExistence type="predicted"/>
<evidence type="ECO:0000313" key="2">
    <source>
        <dbReference type="EMBL" id="EFC46945.1"/>
    </source>
</evidence>
<dbReference type="Proteomes" id="UP000006671">
    <property type="component" value="Unassembled WGS sequence"/>
</dbReference>
<dbReference type="RefSeq" id="XP_002679689.1">
    <property type="nucleotide sequence ID" value="XM_002679643.1"/>
</dbReference>
<dbReference type="OrthoDB" id="10466935at2759"/>
<name>D2V7Y4_NAEGR</name>
<reference evidence="2 3" key="1">
    <citation type="journal article" date="2010" name="Cell">
        <title>The genome of Naegleria gruberi illuminates early eukaryotic versatility.</title>
        <authorList>
            <person name="Fritz-Laylin L.K."/>
            <person name="Prochnik S.E."/>
            <person name="Ginger M.L."/>
            <person name="Dacks J.B."/>
            <person name="Carpenter M.L."/>
            <person name="Field M.C."/>
            <person name="Kuo A."/>
            <person name="Paredez A."/>
            <person name="Chapman J."/>
            <person name="Pham J."/>
            <person name="Shu S."/>
            <person name="Neupane R."/>
            <person name="Cipriano M."/>
            <person name="Mancuso J."/>
            <person name="Tu H."/>
            <person name="Salamov A."/>
            <person name="Lindquist E."/>
            <person name="Shapiro H."/>
            <person name="Lucas S."/>
            <person name="Grigoriev I.V."/>
            <person name="Cande W.Z."/>
            <person name="Fulton C."/>
            <person name="Rokhsar D.S."/>
            <person name="Dawson S.C."/>
        </authorList>
    </citation>
    <scope>NUCLEOTIDE SEQUENCE [LARGE SCALE GENOMIC DNA]</scope>
    <source>
        <strain evidence="2 3">NEG-M</strain>
    </source>
</reference>
<sequence>MYYYFGAIPICIVKDFELMNKKFVNHANHQQADKLMSPLVACWKYHSACFSSLISKELDAQGRLVRMFFYNLEQQMNAISFQLCLLDEDERPVNRFDSFYLPQLIARSVYCICTRLHSSLTECNLESSFQDVSEQFGKVVEFLVGGMEHVRSTKGFDECVRRLTILIVSNECNAEFKQALLLIYLSCLCDRYVDIEVKSEYPLITYTNELARLISYPIDSNRIVEFVSNDFYKNFEITKDTQLEHILDDFENEETLENNLIAFTQYSYFEKTVFAPQLRQLSFPFLKQTPFGDCQELNLFEMFINNFIFNHQTKKYDLSLLPDNVNFNKEIERLLLDYDLDPKHVNCLSFRSRYHTILQGKPEVFQYVNASFLTEPEKDYEPLTEMQNKVLKLFGANFGGFSTLKKMSEEPQEIHAEKRSRRARRVPRNKTQQDAAIGLDESVIIDETNQSIIATTVESEKEEQTNNNQSIIVQQQESQTKSSENVLTTTKLLSIEKIYKIVRSKIESSNTSSDDNDNSKFVLTLTENQIKLRLNIAKERKLASLPEAVVNKICDIFSIAVCYLWKVEEKQNFLLNCFGSSYMLALREILMKFYIPLKDDPMSNQTLRFLVPEEVKDYEKLDKILEEQEKVISAMNTSKTTSEKKESDVDSSLYELIQKHQERYQNRQSKFLTGLANPENFLKDADLFRQQRIKKSEAQRKQRKAMLDRKKLAHSSTIKAESLPDNRFTAGIKVKSKKKKTKK</sequence>
<feature type="compositionally biased region" description="Basic and acidic residues" evidence="1">
    <location>
        <begin position="694"/>
        <end position="710"/>
    </location>
</feature>
<feature type="compositionally biased region" description="Basic residues" evidence="1">
    <location>
        <begin position="734"/>
        <end position="743"/>
    </location>
</feature>
<protein>
    <submittedName>
        <fullName evidence="2">Predicted protein</fullName>
    </submittedName>
</protein>
<evidence type="ECO:0000256" key="1">
    <source>
        <dbReference type="SAM" id="MobiDB-lite"/>
    </source>
</evidence>
<accession>D2V7Y4</accession>
<dbReference type="KEGG" id="ngr:NAEGRDRAFT_64965"/>
<gene>
    <name evidence="2" type="ORF">NAEGRDRAFT_64965</name>
</gene>